<keyword evidence="4" id="KW-1185">Reference proteome</keyword>
<dbReference type="InterPro" id="IPR056143">
    <property type="entry name" value="DUF7726"/>
</dbReference>
<evidence type="ECO:0000256" key="1">
    <source>
        <dbReference type="SAM" id="MobiDB-lite"/>
    </source>
</evidence>
<feature type="compositionally biased region" description="Basic and acidic residues" evidence="1">
    <location>
        <begin position="41"/>
        <end position="50"/>
    </location>
</feature>
<comment type="caution">
    <text evidence="3">The sequence shown here is derived from an EMBL/GenBank/DDBJ whole genome shotgun (WGS) entry which is preliminary data.</text>
</comment>
<accession>A0A1V9ZP57</accession>
<organism evidence="3 4">
    <name type="scientific">Achlya hypogyna</name>
    <name type="common">Oomycete</name>
    <name type="synonym">Protoachlya hypogyna</name>
    <dbReference type="NCBI Taxonomy" id="1202772"/>
    <lineage>
        <taxon>Eukaryota</taxon>
        <taxon>Sar</taxon>
        <taxon>Stramenopiles</taxon>
        <taxon>Oomycota</taxon>
        <taxon>Saprolegniomycetes</taxon>
        <taxon>Saprolegniales</taxon>
        <taxon>Achlyaceae</taxon>
        <taxon>Achlya</taxon>
    </lineage>
</organism>
<dbReference type="Pfam" id="PF24852">
    <property type="entry name" value="DUF7726"/>
    <property type="match status" value="1"/>
</dbReference>
<name>A0A1V9ZP57_ACHHY</name>
<reference evidence="3 4" key="1">
    <citation type="journal article" date="2014" name="Genome Biol. Evol.">
        <title>The secreted proteins of Achlya hypogyna and Thraustotheca clavata identify the ancestral oomycete secretome and reveal gene acquisitions by horizontal gene transfer.</title>
        <authorList>
            <person name="Misner I."/>
            <person name="Blouin N."/>
            <person name="Leonard G."/>
            <person name="Richards T.A."/>
            <person name="Lane C.E."/>
        </authorList>
    </citation>
    <scope>NUCLEOTIDE SEQUENCE [LARGE SCALE GENOMIC DNA]</scope>
    <source>
        <strain evidence="3 4">ATCC 48635</strain>
    </source>
</reference>
<feature type="region of interest" description="Disordered" evidence="1">
    <location>
        <begin position="41"/>
        <end position="78"/>
    </location>
</feature>
<dbReference type="AlphaFoldDB" id="A0A1V9ZP57"/>
<protein>
    <recommendedName>
        <fullName evidence="2">DUF7726 domain-containing protein</fullName>
    </recommendedName>
</protein>
<proteinExistence type="predicted"/>
<dbReference type="EMBL" id="JNBR01000043">
    <property type="protein sequence ID" value="OQR99731.1"/>
    <property type="molecule type" value="Genomic_DNA"/>
</dbReference>
<evidence type="ECO:0000313" key="3">
    <source>
        <dbReference type="EMBL" id="OQR99731.1"/>
    </source>
</evidence>
<feature type="region of interest" description="Disordered" evidence="1">
    <location>
        <begin position="1"/>
        <end position="22"/>
    </location>
</feature>
<evidence type="ECO:0000313" key="4">
    <source>
        <dbReference type="Proteomes" id="UP000243579"/>
    </source>
</evidence>
<gene>
    <name evidence="3" type="ORF">ACHHYP_04628</name>
</gene>
<dbReference type="Proteomes" id="UP000243579">
    <property type="component" value="Unassembled WGS sequence"/>
</dbReference>
<feature type="domain" description="DUF7726" evidence="2">
    <location>
        <begin position="109"/>
        <end position="154"/>
    </location>
</feature>
<dbReference type="OrthoDB" id="78475at2759"/>
<sequence length="189" mass="21276">MSTKEDILRPWAAPAASSAAEEAKVSVDSILEEVRKIREEKAAKRHEERIAKRKAKKKAEEEAEENGEPGAKKAKASLAKTKSAERLAEIEAVKLPEGLKVYDDCDDAALADHLDFSVGSIRKYLAMKGKRQGSGSIVYKNAYYFFEKLRILESKAKSKKRVKFEESTPEGYELVRDPTHGWFFVGKKR</sequence>
<evidence type="ECO:0000259" key="2">
    <source>
        <dbReference type="Pfam" id="PF24852"/>
    </source>
</evidence>